<proteinExistence type="predicted"/>
<feature type="region of interest" description="Disordered" evidence="1">
    <location>
        <begin position="164"/>
        <end position="195"/>
    </location>
</feature>
<protein>
    <submittedName>
        <fullName evidence="2">Uncharacterized protein</fullName>
    </submittedName>
</protein>
<sequence length="272" mass="29739">MSVGFINACLLPSRSIADDLNSSGDSDEVPSLNADLGTGQGLMTMRRMKTKSSGELILAEGQLDLMRGFYLVGLLVSMSPTKEWCSKILESVPKGEEKVAQRRKESMASLDGLSILASSTQSGSTRSKPRLQTILENSIQLNRVSGPLTSSNWSNNQKLQDITLTSDHKGKQPDKNQSSSPSRLSEPSGTITSLDNQHNDQAQLSLQNNLVKEPLRVLQTCLSGLNQSNSSSGTETGLRSYSTSNYCQIVYPSYCPLCLNKLFFFKRCKSEE</sequence>
<name>A0AAV0BIX7_PHAPC</name>
<accession>A0AAV0BIX7</accession>
<keyword evidence="3" id="KW-1185">Reference proteome</keyword>
<comment type="caution">
    <text evidence="2">The sequence shown here is derived from an EMBL/GenBank/DDBJ whole genome shotgun (WGS) entry which is preliminary data.</text>
</comment>
<feature type="compositionally biased region" description="Low complexity" evidence="1">
    <location>
        <begin position="178"/>
        <end position="188"/>
    </location>
</feature>
<reference evidence="2" key="1">
    <citation type="submission" date="2022-06" db="EMBL/GenBank/DDBJ databases">
        <authorList>
            <consortium name="SYNGENTA / RWTH Aachen University"/>
        </authorList>
    </citation>
    <scope>NUCLEOTIDE SEQUENCE</scope>
</reference>
<evidence type="ECO:0000256" key="1">
    <source>
        <dbReference type="SAM" id="MobiDB-lite"/>
    </source>
</evidence>
<dbReference type="Proteomes" id="UP001153365">
    <property type="component" value="Unassembled WGS sequence"/>
</dbReference>
<evidence type="ECO:0000313" key="2">
    <source>
        <dbReference type="EMBL" id="CAH7686898.1"/>
    </source>
</evidence>
<gene>
    <name evidence="2" type="ORF">PPACK8108_LOCUS21608</name>
</gene>
<dbReference type="EMBL" id="CALTRL010005821">
    <property type="protein sequence ID" value="CAH7686898.1"/>
    <property type="molecule type" value="Genomic_DNA"/>
</dbReference>
<dbReference type="AlphaFoldDB" id="A0AAV0BIX7"/>
<organism evidence="2 3">
    <name type="scientific">Phakopsora pachyrhizi</name>
    <name type="common">Asian soybean rust disease fungus</name>
    <dbReference type="NCBI Taxonomy" id="170000"/>
    <lineage>
        <taxon>Eukaryota</taxon>
        <taxon>Fungi</taxon>
        <taxon>Dikarya</taxon>
        <taxon>Basidiomycota</taxon>
        <taxon>Pucciniomycotina</taxon>
        <taxon>Pucciniomycetes</taxon>
        <taxon>Pucciniales</taxon>
        <taxon>Phakopsoraceae</taxon>
        <taxon>Phakopsora</taxon>
    </lineage>
</organism>
<evidence type="ECO:0000313" key="3">
    <source>
        <dbReference type="Proteomes" id="UP001153365"/>
    </source>
</evidence>